<feature type="binding site" evidence="5">
    <location>
        <position position="72"/>
    </location>
    <ligand>
        <name>Mg(2+)</name>
        <dbReference type="ChEBI" id="CHEBI:18420"/>
        <label>2</label>
    </ligand>
</feature>
<keyword evidence="5" id="KW-0963">Cytoplasm</keyword>
<sequence>MNLYKDIAPWSNEEKGEINMVVDVPRGGSNKYEYNEEKGYYSLNRVLFHQMFYPFDYGFIPQTHFDDGDAMDVMLLTTFPTFPGCVIRARVVGSLETKDEAGGDLKVLAVPIAKIDPRWNEIEKPEDVPAHVRSELELHFKEIKKLEKEKYDKVVIGDWKDREFTLSEIRRASTQFMSK</sequence>
<keyword evidence="3 5" id="KW-0378">Hydrolase</keyword>
<evidence type="ECO:0000313" key="7">
    <source>
        <dbReference type="Proteomes" id="UP000230833"/>
    </source>
</evidence>
<comment type="subcellular location">
    <subcellularLocation>
        <location evidence="5">Cytoplasm</location>
    </subcellularLocation>
</comment>
<comment type="catalytic activity">
    <reaction evidence="5">
        <text>diphosphate + H2O = 2 phosphate + H(+)</text>
        <dbReference type="Rhea" id="RHEA:24576"/>
        <dbReference type="ChEBI" id="CHEBI:15377"/>
        <dbReference type="ChEBI" id="CHEBI:15378"/>
        <dbReference type="ChEBI" id="CHEBI:33019"/>
        <dbReference type="ChEBI" id="CHEBI:43474"/>
        <dbReference type="EC" id="3.6.1.1"/>
    </reaction>
</comment>
<protein>
    <recommendedName>
        <fullName evidence="5">Inorganic pyrophosphatase</fullName>
        <ecNumber evidence="5">3.6.1.1</ecNumber>
    </recommendedName>
    <alternativeName>
        <fullName evidence="5">Pyrophosphate phospho-hydrolase</fullName>
        <shortName evidence="5">PPase</shortName>
    </alternativeName>
</protein>
<dbReference type="GO" id="GO:0004427">
    <property type="term" value="F:inorganic diphosphate phosphatase activity"/>
    <property type="evidence" value="ECO:0007669"/>
    <property type="project" value="UniProtKB-UniRule"/>
</dbReference>
<dbReference type="SUPFAM" id="SSF50324">
    <property type="entry name" value="Inorganic pyrophosphatase"/>
    <property type="match status" value="1"/>
</dbReference>
<dbReference type="InterPro" id="IPR008162">
    <property type="entry name" value="Pyrophosphatase"/>
</dbReference>
<comment type="function">
    <text evidence="5">Catalyzes the hydrolysis of inorganic pyrophosphate (PPi) forming two phosphate ions.</text>
</comment>
<dbReference type="EMBL" id="PCYL01000005">
    <property type="protein sequence ID" value="PIR47143.1"/>
    <property type="molecule type" value="Genomic_DNA"/>
</dbReference>
<dbReference type="Pfam" id="PF00719">
    <property type="entry name" value="Pyrophosphatase"/>
    <property type="match status" value="1"/>
</dbReference>
<dbReference type="CDD" id="cd00412">
    <property type="entry name" value="pyrophosphatase"/>
    <property type="match status" value="1"/>
</dbReference>
<dbReference type="GO" id="GO:0006796">
    <property type="term" value="P:phosphate-containing compound metabolic process"/>
    <property type="evidence" value="ECO:0007669"/>
    <property type="project" value="InterPro"/>
</dbReference>
<feature type="binding site" evidence="5">
    <location>
        <position position="67"/>
    </location>
    <ligand>
        <name>Mg(2+)</name>
        <dbReference type="ChEBI" id="CHEBI:18420"/>
        <label>1</label>
    </ligand>
</feature>
<evidence type="ECO:0000256" key="2">
    <source>
        <dbReference type="ARBA" id="ARBA00022723"/>
    </source>
</evidence>
<evidence type="ECO:0000313" key="6">
    <source>
        <dbReference type="EMBL" id="PIR47143.1"/>
    </source>
</evidence>
<comment type="similarity">
    <text evidence="5">Belongs to the PPase family.</text>
</comment>
<feature type="binding site" evidence="5">
    <location>
        <position position="104"/>
    </location>
    <ligand>
        <name>Mg(2+)</name>
        <dbReference type="ChEBI" id="CHEBI:18420"/>
        <label>1</label>
    </ligand>
</feature>
<dbReference type="Proteomes" id="UP000230833">
    <property type="component" value="Unassembled WGS sequence"/>
</dbReference>
<evidence type="ECO:0000256" key="1">
    <source>
        <dbReference type="ARBA" id="ARBA00001946"/>
    </source>
</evidence>
<feature type="binding site" evidence="5">
    <location>
        <position position="31"/>
    </location>
    <ligand>
        <name>substrate</name>
    </ligand>
</feature>
<dbReference type="AlphaFoldDB" id="A0A2H0RKW6"/>
<keyword evidence="4 5" id="KW-0460">Magnesium</keyword>
<comment type="subunit">
    <text evidence="5">Homohexamer.</text>
</comment>
<dbReference type="EC" id="3.6.1.1" evidence="5"/>
<dbReference type="PANTHER" id="PTHR10286">
    <property type="entry name" value="INORGANIC PYROPHOSPHATASE"/>
    <property type="match status" value="1"/>
</dbReference>
<feature type="binding site" evidence="5">
    <location>
        <position position="72"/>
    </location>
    <ligand>
        <name>Mg(2+)</name>
        <dbReference type="ChEBI" id="CHEBI:18420"/>
        <label>1</label>
    </ligand>
</feature>
<dbReference type="GO" id="GO:0005737">
    <property type="term" value="C:cytoplasm"/>
    <property type="evidence" value="ECO:0007669"/>
    <property type="project" value="UniProtKB-SubCell"/>
</dbReference>
<reference evidence="6 7" key="1">
    <citation type="submission" date="2017-09" db="EMBL/GenBank/DDBJ databases">
        <title>Depth-based differentiation of microbial function through sediment-hosted aquifers and enrichment of novel symbionts in the deep terrestrial subsurface.</title>
        <authorList>
            <person name="Probst A.J."/>
            <person name="Ladd B."/>
            <person name="Jarett J.K."/>
            <person name="Geller-Mcgrath D.E."/>
            <person name="Sieber C.M."/>
            <person name="Emerson J.B."/>
            <person name="Anantharaman K."/>
            <person name="Thomas B.C."/>
            <person name="Malmstrom R."/>
            <person name="Stieglmeier M."/>
            <person name="Klingl A."/>
            <person name="Woyke T."/>
            <person name="Ryan C.M."/>
            <person name="Banfield J.F."/>
        </authorList>
    </citation>
    <scope>NUCLEOTIDE SEQUENCE [LARGE SCALE GENOMIC DNA]</scope>
    <source>
        <strain evidence="6">CG10_big_fil_rev_8_21_14_0_10_45_14</strain>
    </source>
</reference>
<dbReference type="GO" id="GO:0000287">
    <property type="term" value="F:magnesium ion binding"/>
    <property type="evidence" value="ECO:0007669"/>
    <property type="project" value="UniProtKB-UniRule"/>
</dbReference>
<feature type="binding site" evidence="5">
    <location>
        <position position="45"/>
    </location>
    <ligand>
        <name>substrate</name>
    </ligand>
</feature>
<accession>A0A2H0RKW6</accession>
<gene>
    <name evidence="5" type="primary">ppa</name>
    <name evidence="6" type="ORF">COV07_00520</name>
</gene>
<dbReference type="HAMAP" id="MF_00209">
    <property type="entry name" value="Inorganic_PPase"/>
    <property type="match status" value="1"/>
</dbReference>
<evidence type="ECO:0000256" key="3">
    <source>
        <dbReference type="ARBA" id="ARBA00022801"/>
    </source>
</evidence>
<name>A0A2H0RKW6_9BACT</name>
<dbReference type="InterPro" id="IPR036649">
    <property type="entry name" value="Pyrophosphatase_sf"/>
</dbReference>
<organism evidence="6 7">
    <name type="scientific">Candidatus Vogelbacteria bacterium CG10_big_fil_rev_8_21_14_0_10_45_14</name>
    <dbReference type="NCBI Taxonomy" id="1975042"/>
    <lineage>
        <taxon>Bacteria</taxon>
        <taxon>Candidatus Vogeliibacteriota</taxon>
    </lineage>
</organism>
<evidence type="ECO:0000256" key="5">
    <source>
        <dbReference type="HAMAP-Rule" id="MF_00209"/>
    </source>
</evidence>
<proteinExistence type="inferred from homology"/>
<evidence type="ECO:0000256" key="4">
    <source>
        <dbReference type="ARBA" id="ARBA00022842"/>
    </source>
</evidence>
<feature type="binding site" evidence="5">
    <location>
        <position position="57"/>
    </location>
    <ligand>
        <name>substrate</name>
    </ligand>
</feature>
<comment type="caution">
    <text evidence="6">The sequence shown here is derived from an EMBL/GenBank/DDBJ whole genome shotgun (WGS) entry which is preliminary data.</text>
</comment>
<comment type="cofactor">
    <cofactor evidence="1 5">
        <name>Mg(2+)</name>
        <dbReference type="ChEBI" id="CHEBI:18420"/>
    </cofactor>
</comment>
<keyword evidence="2 5" id="KW-0479">Metal-binding</keyword>
<comment type="caution">
    <text evidence="5">Lacks conserved residue(s) required for the propagation of feature annotation.</text>
</comment>
<dbReference type="Gene3D" id="3.90.80.10">
    <property type="entry name" value="Inorganic pyrophosphatase"/>
    <property type="match status" value="1"/>
</dbReference>